<dbReference type="SUPFAM" id="SSF51556">
    <property type="entry name" value="Metallo-dependent hydrolases"/>
    <property type="match status" value="1"/>
</dbReference>
<sequence>MEIANLIYVNGKVLTVDNDNRVVSALAVKNNLILAVGSNEEVLVYQDENTKVIDLMGKTMIPGFCDAHGHFSMAAESLIKANLANPPVGKNTCISDYINALKEKARTVPVGQWIYGYGYDNTSIQEMRHPTRAELDQVSTEHPIWITHVSSHMGVANSKALEICGITQDTPTPEGGVIGKDSEGELNGFLEETAMFLIGSLSIDLPEEERLELLAKASDLYAQVGVTSASDGLVESFELIENYKKSVLNKDLKIRVVMNPSYELIETNPELSFESDKLTLGGVKSFADGSIQGYTAYLSKPYYKPGNNADNYNGYPWMSYDELLEKVKNIHNANQQCVIHGNGDAAIGDIIRAYRTAQEENPRDDCRHVIVHCQTASEEQLDEIKSLNIIPSFFALHTYYWGDRHRDIFLGPDRAFRIDPCKSALDRDIPFNIHCDTPVVPQNPLLSMYAAVNRISSNGNVIGKEQRISPLDALKAVTINSAYQNFEEKTKGSLEVGKFADLVILDENPLECNPEKIKDINVLETIVGGETVYTSLV</sequence>
<dbReference type="RefSeq" id="WP_084053092.1">
    <property type="nucleotide sequence ID" value="NZ_FWWT01000017.1"/>
</dbReference>
<dbReference type="Gene3D" id="2.30.40.10">
    <property type="entry name" value="Urease, subunit C, domain 1"/>
    <property type="match status" value="1"/>
</dbReference>
<dbReference type="Gene3D" id="3.10.310.70">
    <property type="match status" value="1"/>
</dbReference>
<dbReference type="AlphaFoldDB" id="A0A1W1VAT1"/>
<protein>
    <recommendedName>
        <fullName evidence="1">Amidohydrolase 3 domain-containing protein</fullName>
    </recommendedName>
</protein>
<dbReference type="InterPro" id="IPR033932">
    <property type="entry name" value="YtcJ-like"/>
</dbReference>
<dbReference type="InterPro" id="IPR011059">
    <property type="entry name" value="Metal-dep_hydrolase_composite"/>
</dbReference>
<dbReference type="CDD" id="cd01300">
    <property type="entry name" value="YtcJ_like"/>
    <property type="match status" value="1"/>
</dbReference>
<dbReference type="InterPro" id="IPR013108">
    <property type="entry name" value="Amidohydro_3"/>
</dbReference>
<dbReference type="SUPFAM" id="SSF51338">
    <property type="entry name" value="Composite domain of metallo-dependent hydrolases"/>
    <property type="match status" value="1"/>
</dbReference>
<reference evidence="2 3" key="1">
    <citation type="submission" date="2017-04" db="EMBL/GenBank/DDBJ databases">
        <authorList>
            <person name="Afonso C.L."/>
            <person name="Miller P.J."/>
            <person name="Scott M.A."/>
            <person name="Spackman E."/>
            <person name="Goraichik I."/>
            <person name="Dimitrov K.M."/>
            <person name="Suarez D.L."/>
            <person name="Swayne D.E."/>
        </authorList>
    </citation>
    <scope>NUCLEOTIDE SEQUENCE [LARGE SCALE GENOMIC DNA]</scope>
    <source>
        <strain evidence="2 3">DSM 11270</strain>
    </source>
</reference>
<proteinExistence type="predicted"/>
<dbReference type="Pfam" id="PF07969">
    <property type="entry name" value="Amidohydro_3"/>
    <property type="match status" value="1"/>
</dbReference>
<evidence type="ECO:0000259" key="1">
    <source>
        <dbReference type="Pfam" id="PF07969"/>
    </source>
</evidence>
<feature type="domain" description="Amidohydrolase 3" evidence="1">
    <location>
        <begin position="51"/>
        <end position="533"/>
    </location>
</feature>
<organism evidence="2 3">
    <name type="scientific">Desulfonispora thiosulfatigenes DSM 11270</name>
    <dbReference type="NCBI Taxonomy" id="656914"/>
    <lineage>
        <taxon>Bacteria</taxon>
        <taxon>Bacillati</taxon>
        <taxon>Bacillota</taxon>
        <taxon>Clostridia</taxon>
        <taxon>Eubacteriales</taxon>
        <taxon>Peptococcaceae</taxon>
        <taxon>Desulfonispora</taxon>
    </lineage>
</organism>
<evidence type="ECO:0000313" key="3">
    <source>
        <dbReference type="Proteomes" id="UP000192731"/>
    </source>
</evidence>
<dbReference type="OrthoDB" id="9767366at2"/>
<dbReference type="InterPro" id="IPR032466">
    <property type="entry name" value="Metal_Hydrolase"/>
</dbReference>
<evidence type="ECO:0000313" key="2">
    <source>
        <dbReference type="EMBL" id="SMB90310.1"/>
    </source>
</evidence>
<dbReference type="Proteomes" id="UP000192731">
    <property type="component" value="Unassembled WGS sequence"/>
</dbReference>
<accession>A0A1W1VAT1</accession>
<dbReference type="PANTHER" id="PTHR22642:SF2">
    <property type="entry name" value="PROTEIN LONG AFTER FAR-RED 3"/>
    <property type="match status" value="1"/>
</dbReference>
<dbReference type="STRING" id="656914.SAMN00017405_1297"/>
<dbReference type="EMBL" id="FWWT01000017">
    <property type="protein sequence ID" value="SMB90310.1"/>
    <property type="molecule type" value="Genomic_DNA"/>
</dbReference>
<dbReference type="GO" id="GO:0016810">
    <property type="term" value="F:hydrolase activity, acting on carbon-nitrogen (but not peptide) bonds"/>
    <property type="evidence" value="ECO:0007669"/>
    <property type="project" value="InterPro"/>
</dbReference>
<keyword evidence="3" id="KW-1185">Reference proteome</keyword>
<dbReference type="PANTHER" id="PTHR22642">
    <property type="entry name" value="IMIDAZOLONEPROPIONASE"/>
    <property type="match status" value="1"/>
</dbReference>
<gene>
    <name evidence="2" type="ORF">SAMN00017405_1297</name>
</gene>
<dbReference type="Gene3D" id="3.20.20.140">
    <property type="entry name" value="Metal-dependent hydrolases"/>
    <property type="match status" value="1"/>
</dbReference>
<name>A0A1W1VAT1_DESTI</name>